<evidence type="ECO:0000313" key="4">
    <source>
        <dbReference type="EMBL" id="PCG78074.1"/>
    </source>
</evidence>
<comment type="caution">
    <text evidence="4">The sequence shown here is derived from an EMBL/GenBank/DDBJ whole genome shotgun (WGS) entry which is preliminary data.</text>
</comment>
<sequence>MPKIRPRNTNKAQWTSETLEKAKELVNQNQSIRSAAKAMCIPFSTLQKRLKQQNQSEPRLGRLPVFTQDAEKILADRIKYLSSIFYGVTAIQVRKAAYRYAEELQIQHTFDQSAQMAGRDWLEGFLKRNNISIRKPEATSINRITAFNKEEVQLFYKLLGDLIDKHKFTPKNIYL</sequence>
<dbReference type="EMBL" id="NWSH01000241">
    <property type="protein sequence ID" value="PCG78074.1"/>
    <property type="molecule type" value="Genomic_DNA"/>
</dbReference>
<gene>
    <name evidence="4" type="ORF">B5V51_5308</name>
</gene>
<accession>A0A2A4K2E5</accession>
<reference evidence="4" key="1">
    <citation type="submission" date="2017-09" db="EMBL/GenBank/DDBJ databases">
        <title>Contemporary evolution of a Lepidopteran species, Heliothis virescens, in response to modern agricultural practices.</title>
        <authorList>
            <person name="Fritz M.L."/>
            <person name="Deyonke A.M."/>
            <person name="Papanicolaou A."/>
            <person name="Micinski S."/>
            <person name="Westbrook J."/>
            <person name="Gould F."/>
        </authorList>
    </citation>
    <scope>NUCLEOTIDE SEQUENCE [LARGE SCALE GENOMIC DNA]</scope>
    <source>
        <strain evidence="4">HvINT-</strain>
        <tissue evidence="4">Whole body</tissue>
    </source>
</reference>
<dbReference type="Gene3D" id="1.10.10.60">
    <property type="entry name" value="Homeodomain-like"/>
    <property type="match status" value="1"/>
</dbReference>
<protein>
    <recommendedName>
        <fullName evidence="3">HTH CENPB-type domain-containing protein</fullName>
    </recommendedName>
</protein>
<dbReference type="InterPro" id="IPR009057">
    <property type="entry name" value="Homeodomain-like_sf"/>
</dbReference>
<dbReference type="GO" id="GO:0003677">
    <property type="term" value="F:DNA binding"/>
    <property type="evidence" value="ECO:0007669"/>
    <property type="project" value="UniProtKB-KW"/>
</dbReference>
<evidence type="ECO:0000259" key="3">
    <source>
        <dbReference type="Pfam" id="PF03221"/>
    </source>
</evidence>
<dbReference type="AlphaFoldDB" id="A0A2A4K2E5"/>
<organism evidence="4">
    <name type="scientific">Heliothis virescens</name>
    <name type="common">Tobacco budworm moth</name>
    <dbReference type="NCBI Taxonomy" id="7102"/>
    <lineage>
        <taxon>Eukaryota</taxon>
        <taxon>Metazoa</taxon>
        <taxon>Ecdysozoa</taxon>
        <taxon>Arthropoda</taxon>
        <taxon>Hexapoda</taxon>
        <taxon>Insecta</taxon>
        <taxon>Pterygota</taxon>
        <taxon>Neoptera</taxon>
        <taxon>Endopterygota</taxon>
        <taxon>Lepidoptera</taxon>
        <taxon>Glossata</taxon>
        <taxon>Ditrysia</taxon>
        <taxon>Noctuoidea</taxon>
        <taxon>Noctuidae</taxon>
        <taxon>Heliothinae</taxon>
        <taxon>Heliothis</taxon>
    </lineage>
</organism>
<feature type="domain" description="HTH CENPB-type" evidence="3">
    <location>
        <begin position="68"/>
        <end position="135"/>
    </location>
</feature>
<keyword evidence="2" id="KW-0238">DNA-binding</keyword>
<evidence type="ECO:0000256" key="2">
    <source>
        <dbReference type="ARBA" id="ARBA00023125"/>
    </source>
</evidence>
<dbReference type="Pfam" id="PF03221">
    <property type="entry name" value="HTH_Tnp_Tc5"/>
    <property type="match status" value="1"/>
</dbReference>
<proteinExistence type="predicted"/>
<evidence type="ECO:0000256" key="1">
    <source>
        <dbReference type="ARBA" id="ARBA00004123"/>
    </source>
</evidence>
<comment type="subcellular location">
    <subcellularLocation>
        <location evidence="1">Nucleus</location>
    </subcellularLocation>
</comment>
<name>A0A2A4K2E5_HELVI</name>
<dbReference type="SUPFAM" id="SSF46689">
    <property type="entry name" value="Homeodomain-like"/>
    <property type="match status" value="1"/>
</dbReference>
<dbReference type="GO" id="GO:0005634">
    <property type="term" value="C:nucleus"/>
    <property type="evidence" value="ECO:0007669"/>
    <property type="project" value="UniProtKB-SubCell"/>
</dbReference>
<dbReference type="InterPro" id="IPR006600">
    <property type="entry name" value="HTH_CenpB_DNA-bd_dom"/>
</dbReference>
<dbReference type="STRING" id="7102.A0A2A4K2E5"/>